<gene>
    <name evidence="4" type="ORF">KFL_003080060</name>
</gene>
<feature type="region of interest" description="Disordered" evidence="2">
    <location>
        <begin position="1"/>
        <end position="24"/>
    </location>
</feature>
<dbReference type="PANTHER" id="PTHR47242">
    <property type="entry name" value="TRAF-LIKE FAMILY PROTEIN"/>
    <property type="match status" value="1"/>
</dbReference>
<dbReference type="Proteomes" id="UP000054558">
    <property type="component" value="Unassembled WGS sequence"/>
</dbReference>
<dbReference type="SUPFAM" id="SSF49599">
    <property type="entry name" value="TRAF domain-like"/>
    <property type="match status" value="4"/>
</dbReference>
<feature type="region of interest" description="Disordered" evidence="2">
    <location>
        <begin position="830"/>
        <end position="1033"/>
    </location>
</feature>
<feature type="domain" description="MATH" evidence="3">
    <location>
        <begin position="191"/>
        <end position="327"/>
    </location>
</feature>
<dbReference type="CDD" id="cd00121">
    <property type="entry name" value="MATH"/>
    <property type="match status" value="4"/>
</dbReference>
<dbReference type="PANTHER" id="PTHR47242:SF1">
    <property type="entry name" value="TRAF-LIKE FAMILY PROTEIN"/>
    <property type="match status" value="1"/>
</dbReference>
<proteinExistence type="predicted"/>
<evidence type="ECO:0000256" key="1">
    <source>
        <dbReference type="SAM" id="Coils"/>
    </source>
</evidence>
<feature type="compositionally biased region" description="Low complexity" evidence="2">
    <location>
        <begin position="838"/>
        <end position="852"/>
    </location>
</feature>
<dbReference type="PROSITE" id="PS50144">
    <property type="entry name" value="MATH"/>
    <property type="match status" value="4"/>
</dbReference>
<protein>
    <submittedName>
        <fullName evidence="4">TRAF-like family protein</fullName>
    </submittedName>
</protein>
<feature type="domain" description="MATH" evidence="3">
    <location>
        <begin position="36"/>
        <end position="164"/>
    </location>
</feature>
<dbReference type="STRING" id="105231.A0A1Y1I700"/>
<sequence length="1878" mass="203776">MEVVPAKAVARGVDNADEPREGGQESVVVEKRGGHAAYCKWTIAQFGKVKQRSLWSRYFEVGGYDCRLLVYPKGDSQALPGYVSIYLQVCDPRGNSARWDCFASYRLCVVNCIDPAKSIQRDSWHRFSGKKKSHGWCDFAQASVLVDPSQGFLVSDAVLISAEILVLHESVSFSRENELALSVGPTPEVLSGKFTWKVHNLSLFKEMIKTQKIMSPVFPAGECNLRLSVYQSSVGGVDYLSMCLESKDTEKSGQVERSCWCLFRMSVLNQKGGSGHMHRDSYGRFAADNKSGDNTSLGWNDYMRMNDFLNPETGFLVEDTAVFSASFHIIKESSSFSKNLSPGFAGGRAGGGSKKSDGFQGKFLWRIENFTKLKDLLKKRKITGLCIKSRRFQVGNRDCRLIVYPRGQSQPPMHLSMFLEVTDPRSAGIDWSCFVSHRLSVVNQKADDRSVNKESQNRYSKAAKDWGWREFITLTALFDQDSGFLVNDTVVFSAEVLILKETAIASEPPPDLGLPAPGGWDGGRPAVLGSYRGLFTWRVENFLAFKEIMETRKIFSKFFQAGGVELRIGVYESFDTLCIYLESDAATVAADLDRNYWVRYRIAVMNQKHPERTVWKESSICTRTWNNSVLQFMKVSDMLDPDAGFVVREAVVFTCEVLDCCPWMEFADLEVFLSDDEPDDALSTDPDDFLDSDDSEDGFEGDDEDLFRTLLARTGFHLGNPSDGPPALLLDPMQLQAALQERLLMDPSSVGAFLTGLRLYLDEPNKLKRLLMPTKLPGMLGKGRGDAGEYSHPFAAPSLIDLLMGVKVLQQDVLDLLLDIMVVCCTPQQRGGEEFRAPPEGGEPPVAEATEPWPFWADHRGQVTGGGEAPSHSRHHGGRGVPDAEPPQQLQHVRFGGGEGGVVDERFTVRGDSECVRSDAARAEMTSSSIDPGPPVLNSGLKHAAASQPSVSAPRTPPRVNTPPQASDASAVESVTPDDVSESSSLDPSHAVPASELDAPPEPDSGSGPLPAHAEPLPNVRGGGAHHRVRSSWQEESEELLGLIVNALRQLDGMMPHHAELGEPQDSGPRRPHSAQKVELVLDRAPQHLLPDLIALAPKMVDRDEHVAIAASLVGRLSSPETDLNLRLPLLASVSHLEVGAEAWEQVLAHGLELMQVLNDDESLAATISFVLKAAADSGNLPAAAYAIRTKLKRLGPAIPPLVLDVIRSTVCLRADVASALLHDVDSDEERASLDSVNGRAAAAAAQAAHSMMFGADVSGEVMFADGMIPDMGGGMFGGDPGAALAAAQATAAACWRIADVDILVEMLTVPALRLEAQRVFESAISRGVFGDQAVAVVLERRRSQRLILDLRLSVAPPVGGSDGQVGAPPEDDDFPAVLALAEALAASKDVRAREYVSTLYSIMFKVYGDESSRERMLRGIVDRACSSCRESGKPSLDSDLGLDVLSFVVREEDGAAQPALTMLRQAVEGAYAERAAVARQLATTEEELGKLKANKAGEILRLTKERADLQAKLAEAEQTAQKAKAEAKTEAERVRREGKEGAERVRELEGQLEWVRSEREEEVQTLKAERKALEQRAREAEAQLAQIKSRKKDELKRVMKEKNVLAERLKTAETSRQKFDEEMKRVTSETVGKDELRKTLENEVRRLNSRMGQTETGLREKEEQILRCEAYIDGMEAKLHAHQDYIQTLEASLQEEMQRHAPLYGAGLEALSLSELSTLERIHDEGLKQVRALQQQRSAPSRPGSGHGPLPNGSAGPSSGGAVVRPIGAEMKGAGGRPNGIGMGMGGMSQGGGMGGISEAGGMGGMSQAGGMGGMSQAVGAMGGVGASLFGGVQAGGQPRAVASSRSMSPAPPNGGVGNGAHMNGNHVNMNSWFQPV</sequence>
<dbReference type="Gene3D" id="2.60.210.10">
    <property type="entry name" value="Apoptosis, Tumor Necrosis Factor Receptor Associated Protein 2, Chain A"/>
    <property type="match status" value="4"/>
</dbReference>
<dbReference type="EMBL" id="DF237257">
    <property type="protein sequence ID" value="GAQ86735.1"/>
    <property type="molecule type" value="Genomic_DNA"/>
</dbReference>
<evidence type="ECO:0000256" key="2">
    <source>
        <dbReference type="SAM" id="MobiDB-lite"/>
    </source>
</evidence>
<reference evidence="4 5" key="1">
    <citation type="journal article" date="2014" name="Nat. Commun.">
        <title>Klebsormidium flaccidum genome reveals primary factors for plant terrestrial adaptation.</title>
        <authorList>
            <person name="Hori K."/>
            <person name="Maruyama F."/>
            <person name="Fujisawa T."/>
            <person name="Togashi T."/>
            <person name="Yamamoto N."/>
            <person name="Seo M."/>
            <person name="Sato S."/>
            <person name="Yamada T."/>
            <person name="Mori H."/>
            <person name="Tajima N."/>
            <person name="Moriyama T."/>
            <person name="Ikeuchi M."/>
            <person name="Watanabe M."/>
            <person name="Wada H."/>
            <person name="Kobayashi K."/>
            <person name="Saito M."/>
            <person name="Masuda T."/>
            <person name="Sasaki-Sekimoto Y."/>
            <person name="Mashiguchi K."/>
            <person name="Awai K."/>
            <person name="Shimojima M."/>
            <person name="Masuda S."/>
            <person name="Iwai M."/>
            <person name="Nobusawa T."/>
            <person name="Narise T."/>
            <person name="Kondo S."/>
            <person name="Saito H."/>
            <person name="Sato R."/>
            <person name="Murakawa M."/>
            <person name="Ihara Y."/>
            <person name="Oshima-Yamada Y."/>
            <person name="Ohtaka K."/>
            <person name="Satoh M."/>
            <person name="Sonobe K."/>
            <person name="Ishii M."/>
            <person name="Ohtani R."/>
            <person name="Kanamori-Sato M."/>
            <person name="Honoki R."/>
            <person name="Miyazaki D."/>
            <person name="Mochizuki H."/>
            <person name="Umetsu J."/>
            <person name="Higashi K."/>
            <person name="Shibata D."/>
            <person name="Kamiya Y."/>
            <person name="Sato N."/>
            <person name="Nakamura Y."/>
            <person name="Tabata S."/>
            <person name="Ida S."/>
            <person name="Kurokawa K."/>
            <person name="Ohta H."/>
        </authorList>
    </citation>
    <scope>NUCLEOTIDE SEQUENCE [LARGE SCALE GENOMIC DNA]</scope>
    <source>
        <strain evidence="4 5">NIES-2285</strain>
    </source>
</reference>
<dbReference type="SMART" id="SM00061">
    <property type="entry name" value="MATH"/>
    <property type="match status" value="4"/>
</dbReference>
<keyword evidence="1" id="KW-0175">Coiled coil</keyword>
<organism evidence="4 5">
    <name type="scientific">Klebsormidium nitens</name>
    <name type="common">Green alga</name>
    <name type="synonym">Ulothrix nitens</name>
    <dbReference type="NCBI Taxonomy" id="105231"/>
    <lineage>
        <taxon>Eukaryota</taxon>
        <taxon>Viridiplantae</taxon>
        <taxon>Streptophyta</taxon>
        <taxon>Klebsormidiophyceae</taxon>
        <taxon>Klebsormidiales</taxon>
        <taxon>Klebsormidiaceae</taxon>
        <taxon>Klebsormidium</taxon>
    </lineage>
</organism>
<feature type="region of interest" description="Disordered" evidence="2">
    <location>
        <begin position="1733"/>
        <end position="1766"/>
    </location>
</feature>
<feature type="coiled-coil region" evidence="1">
    <location>
        <begin position="1475"/>
        <end position="1679"/>
    </location>
</feature>
<dbReference type="Pfam" id="PF22486">
    <property type="entry name" value="MATH_2"/>
    <property type="match status" value="4"/>
</dbReference>
<feature type="compositionally biased region" description="Low complexity" evidence="2">
    <location>
        <begin position="1749"/>
        <end position="1762"/>
    </location>
</feature>
<evidence type="ECO:0000313" key="4">
    <source>
        <dbReference type="EMBL" id="GAQ86735.1"/>
    </source>
</evidence>
<dbReference type="InterPro" id="IPR008974">
    <property type="entry name" value="TRAF-like"/>
</dbReference>
<dbReference type="InterPro" id="IPR002083">
    <property type="entry name" value="MATH/TRAF_dom"/>
</dbReference>
<dbReference type="OrthoDB" id="738227at2759"/>
<dbReference type="OMA" id="GHIGKFT"/>
<feature type="compositionally biased region" description="Basic and acidic residues" evidence="2">
    <location>
        <begin position="903"/>
        <end position="922"/>
    </location>
</feature>
<evidence type="ECO:0000259" key="3">
    <source>
        <dbReference type="PROSITE" id="PS50144"/>
    </source>
</evidence>
<dbReference type="GO" id="GO:0006955">
    <property type="term" value="P:immune response"/>
    <property type="evidence" value="ECO:0000318"/>
    <property type="project" value="GO_Central"/>
</dbReference>
<feature type="domain" description="MATH" evidence="3">
    <location>
        <begin position="532"/>
        <end position="657"/>
    </location>
</feature>
<keyword evidence="5" id="KW-1185">Reference proteome</keyword>
<feature type="domain" description="MATH" evidence="3">
    <location>
        <begin position="360"/>
        <end position="496"/>
    </location>
</feature>
<evidence type="ECO:0000313" key="5">
    <source>
        <dbReference type="Proteomes" id="UP000054558"/>
    </source>
</evidence>
<accession>A0A1Y1I700</accession>
<name>A0A1Y1I700_KLENI</name>